<dbReference type="PANTHER" id="PTHR32309:SF13">
    <property type="entry name" value="FERRIC ENTEROBACTIN TRANSPORT PROTEIN FEPE"/>
    <property type="match status" value="1"/>
</dbReference>
<keyword evidence="1" id="KW-0812">Transmembrane</keyword>
<gene>
    <name evidence="2" type="ORF">SAMN04487993_10168</name>
</gene>
<keyword evidence="1" id="KW-0472">Membrane</keyword>
<organism evidence="2 3">
    <name type="scientific">Salipiger marinus</name>
    <dbReference type="NCBI Taxonomy" id="555512"/>
    <lineage>
        <taxon>Bacteria</taxon>
        <taxon>Pseudomonadati</taxon>
        <taxon>Pseudomonadota</taxon>
        <taxon>Alphaproteobacteria</taxon>
        <taxon>Rhodobacterales</taxon>
        <taxon>Roseobacteraceae</taxon>
        <taxon>Salipiger</taxon>
    </lineage>
</organism>
<feature type="transmembrane region" description="Helical" evidence="1">
    <location>
        <begin position="21"/>
        <end position="43"/>
    </location>
</feature>
<dbReference type="EMBL" id="FNEJ01000016">
    <property type="protein sequence ID" value="SDJ04594.1"/>
    <property type="molecule type" value="Genomic_DNA"/>
</dbReference>
<feature type="transmembrane region" description="Helical" evidence="1">
    <location>
        <begin position="357"/>
        <end position="379"/>
    </location>
</feature>
<evidence type="ECO:0000313" key="3">
    <source>
        <dbReference type="Proteomes" id="UP000199093"/>
    </source>
</evidence>
<evidence type="ECO:0000256" key="1">
    <source>
        <dbReference type="SAM" id="Phobius"/>
    </source>
</evidence>
<evidence type="ECO:0000313" key="2">
    <source>
        <dbReference type="EMBL" id="SDJ04594.1"/>
    </source>
</evidence>
<dbReference type="GO" id="GO:0005886">
    <property type="term" value="C:plasma membrane"/>
    <property type="evidence" value="ECO:0007669"/>
    <property type="project" value="TreeGrafter"/>
</dbReference>
<name>A0A1G8QIH6_9RHOB</name>
<accession>A0A1G8QIH6</accession>
<dbReference type="AlphaFoldDB" id="A0A1G8QIH6"/>
<dbReference type="Proteomes" id="UP000199093">
    <property type="component" value="Unassembled WGS sequence"/>
</dbReference>
<reference evidence="2 3" key="1">
    <citation type="submission" date="2016-10" db="EMBL/GenBank/DDBJ databases">
        <authorList>
            <person name="de Groot N.N."/>
        </authorList>
    </citation>
    <scope>NUCLEOTIDE SEQUENCE [LARGE SCALE GENOMIC DNA]</scope>
    <source>
        <strain evidence="2 3">DSM 26424</strain>
    </source>
</reference>
<dbReference type="RefSeq" id="WP_089849321.1">
    <property type="nucleotide sequence ID" value="NZ_FNEJ01000016.1"/>
</dbReference>
<proteinExistence type="predicted"/>
<dbReference type="PANTHER" id="PTHR32309">
    <property type="entry name" value="TYROSINE-PROTEIN KINASE"/>
    <property type="match status" value="1"/>
</dbReference>
<protein>
    <submittedName>
        <fullName evidence="2">Capsular polysaccharide transport system permease protein</fullName>
    </submittedName>
</protein>
<dbReference type="GO" id="GO:0004713">
    <property type="term" value="F:protein tyrosine kinase activity"/>
    <property type="evidence" value="ECO:0007669"/>
    <property type="project" value="TreeGrafter"/>
</dbReference>
<sequence length="383" mass="43108">MSDTSHAIPQVTRSHPRKRHWLVLLSFVVMVLLPPLVAGWYLWTRAADRYVSTVGFSVRTEEMGSAIEMLGGIAELSGSSSTDTEILYKFIQSQELVRRADQALDLRSLWVKGGPEIDPVFVYQPPGTIEDLVSYWGRMVKVYNDDTGLLELHVQAFEPEDAQRIAEFVFAESADMINRLTAIAREDATAYAREELDQSQEALKTAREAMTRFRNRTQIVDPSASVQSQMGLLSSLQLQLAETLINLDILRQTAAANDPRITQAERRVEVIENRMVEEREKLGLGAEDVAGSNVFADLVGEFERLNVEREFAEQSYTAARAAYDASLAEARRKSRYLAAHIQPTLAEAPEHPRRLTLLALVGIFAFLIWAILVLALYALRDRR</sequence>
<dbReference type="STRING" id="555512.SAMN04487993_10168"/>
<keyword evidence="1" id="KW-1133">Transmembrane helix</keyword>
<dbReference type="InterPro" id="IPR050445">
    <property type="entry name" value="Bact_polysacc_biosynth/exp"/>
</dbReference>
<dbReference type="OrthoDB" id="7800844at2"/>
<keyword evidence="3" id="KW-1185">Reference proteome</keyword>